<protein>
    <submittedName>
        <fullName evidence="9">2A78: carboxylate/amino acid/amine transporter</fullName>
    </submittedName>
</protein>
<feature type="transmembrane region" description="Helical" evidence="7">
    <location>
        <begin position="245"/>
        <end position="264"/>
    </location>
</feature>
<dbReference type="InterPro" id="IPR000620">
    <property type="entry name" value="EamA_dom"/>
</dbReference>
<gene>
    <name evidence="9" type="ORF">SPTER_43110</name>
</gene>
<comment type="similarity">
    <text evidence="2">Belongs to the EamA transporter family.</text>
</comment>
<evidence type="ECO:0000256" key="4">
    <source>
        <dbReference type="ARBA" id="ARBA00022692"/>
    </source>
</evidence>
<dbReference type="KEGG" id="sted:SPTER_43110"/>
<dbReference type="RefSeq" id="WP_246105381.1">
    <property type="nucleotide sequence ID" value="NZ_CP036259.1"/>
</dbReference>
<accession>A0A517DZT3</accession>
<organism evidence="9 10">
    <name type="scientific">Sporomusa termitida</name>
    <dbReference type="NCBI Taxonomy" id="2377"/>
    <lineage>
        <taxon>Bacteria</taxon>
        <taxon>Bacillati</taxon>
        <taxon>Bacillota</taxon>
        <taxon>Negativicutes</taxon>
        <taxon>Selenomonadales</taxon>
        <taxon>Sporomusaceae</taxon>
        <taxon>Sporomusa</taxon>
    </lineage>
</organism>
<comment type="subcellular location">
    <subcellularLocation>
        <location evidence="1">Cell membrane</location>
        <topology evidence="1">Multi-pass membrane protein</topology>
    </subcellularLocation>
</comment>
<keyword evidence="6 7" id="KW-0472">Membrane</keyword>
<proteinExistence type="inferred from homology"/>
<evidence type="ECO:0000256" key="2">
    <source>
        <dbReference type="ARBA" id="ARBA00007362"/>
    </source>
</evidence>
<evidence type="ECO:0000256" key="7">
    <source>
        <dbReference type="SAM" id="Phobius"/>
    </source>
</evidence>
<keyword evidence="4 7" id="KW-0812">Transmembrane</keyword>
<evidence type="ECO:0000256" key="6">
    <source>
        <dbReference type="ARBA" id="ARBA00023136"/>
    </source>
</evidence>
<feature type="transmembrane region" description="Helical" evidence="7">
    <location>
        <begin position="270"/>
        <end position="290"/>
    </location>
</feature>
<dbReference type="Gene3D" id="1.10.3730.20">
    <property type="match status" value="1"/>
</dbReference>
<evidence type="ECO:0000313" key="9">
    <source>
        <dbReference type="EMBL" id="QDR82870.1"/>
    </source>
</evidence>
<evidence type="ECO:0000313" key="10">
    <source>
        <dbReference type="Proteomes" id="UP000320776"/>
    </source>
</evidence>
<feature type="transmembrane region" description="Helical" evidence="7">
    <location>
        <begin position="66"/>
        <end position="88"/>
    </location>
</feature>
<feature type="domain" description="EamA" evidence="8">
    <location>
        <begin position="8"/>
        <end position="138"/>
    </location>
</feature>
<evidence type="ECO:0000259" key="8">
    <source>
        <dbReference type="Pfam" id="PF00892"/>
    </source>
</evidence>
<keyword evidence="5 7" id="KW-1133">Transmembrane helix</keyword>
<evidence type="ECO:0000256" key="5">
    <source>
        <dbReference type="ARBA" id="ARBA00022989"/>
    </source>
</evidence>
<dbReference type="InterPro" id="IPR037185">
    <property type="entry name" value="EmrE-like"/>
</dbReference>
<evidence type="ECO:0000256" key="1">
    <source>
        <dbReference type="ARBA" id="ARBA00004651"/>
    </source>
</evidence>
<feature type="transmembrane region" description="Helical" evidence="7">
    <location>
        <begin position="94"/>
        <end position="115"/>
    </location>
</feature>
<dbReference type="PANTHER" id="PTHR32322:SF18">
    <property type="entry name" value="S-ADENOSYLMETHIONINE_S-ADENOSYLHOMOCYSTEINE TRANSPORTER"/>
    <property type="match status" value="1"/>
</dbReference>
<feature type="transmembrane region" description="Helical" evidence="7">
    <location>
        <begin position="122"/>
        <end position="139"/>
    </location>
</feature>
<dbReference type="PANTHER" id="PTHR32322">
    <property type="entry name" value="INNER MEMBRANE TRANSPORTER"/>
    <property type="match status" value="1"/>
</dbReference>
<feature type="transmembrane region" description="Helical" evidence="7">
    <location>
        <begin position="212"/>
        <end position="233"/>
    </location>
</feature>
<reference evidence="9 10" key="1">
    <citation type="submission" date="2019-02" db="EMBL/GenBank/DDBJ databases">
        <title>Closed genome of Sporomusa termitida DSM 4440.</title>
        <authorList>
            <person name="Poehlein A."/>
            <person name="Daniel R."/>
        </authorList>
    </citation>
    <scope>NUCLEOTIDE SEQUENCE [LARGE SCALE GENOMIC DNA]</scope>
    <source>
        <strain evidence="9 10">DSM 4440</strain>
    </source>
</reference>
<dbReference type="InterPro" id="IPR050638">
    <property type="entry name" value="AA-Vitamin_Transporters"/>
</dbReference>
<dbReference type="AlphaFoldDB" id="A0A517DZT3"/>
<sequence length="298" mass="32118">MNNHRISIMLVGVIFLWGINVVMIKYLTNFYPPLALAGIRMVLAAVFLLPAVLYPGGWQPVPRTAWWPICGVAVFCIFLHQLSLSWGIKATSATHATLILALNPLLTTLLASWLIREPLSRNKLLGVAFGLAGILLIISGKSDTVGATLLGDGVMVVAMLTYVLGSLCVKKGTIFVPPLVITTYSHLLAAPALIVLGLFANPVWMYEGALDFWPLSVLLFSSWFSTALGALLWNTGVHHIGASTASLFLNGQPVVGLFASALFLNEQLGWQHYLALIFVLTGVSLGTGILNSRQKVTP</sequence>
<keyword evidence="10" id="KW-1185">Reference proteome</keyword>
<feature type="transmembrane region" description="Helical" evidence="7">
    <location>
        <begin position="34"/>
        <end position="54"/>
    </location>
</feature>
<dbReference type="Proteomes" id="UP000320776">
    <property type="component" value="Chromosome"/>
</dbReference>
<dbReference type="EMBL" id="CP036259">
    <property type="protein sequence ID" value="QDR82870.1"/>
    <property type="molecule type" value="Genomic_DNA"/>
</dbReference>
<dbReference type="GO" id="GO:0005886">
    <property type="term" value="C:plasma membrane"/>
    <property type="evidence" value="ECO:0007669"/>
    <property type="project" value="UniProtKB-SubCell"/>
</dbReference>
<feature type="transmembrane region" description="Helical" evidence="7">
    <location>
        <begin position="7"/>
        <end position="28"/>
    </location>
</feature>
<name>A0A517DZT3_9FIRM</name>
<feature type="transmembrane region" description="Helical" evidence="7">
    <location>
        <begin position="145"/>
        <end position="167"/>
    </location>
</feature>
<keyword evidence="3" id="KW-1003">Cell membrane</keyword>
<dbReference type="Pfam" id="PF00892">
    <property type="entry name" value="EamA"/>
    <property type="match status" value="2"/>
</dbReference>
<dbReference type="SUPFAM" id="SSF103481">
    <property type="entry name" value="Multidrug resistance efflux transporter EmrE"/>
    <property type="match status" value="2"/>
</dbReference>
<feature type="domain" description="EamA" evidence="8">
    <location>
        <begin position="150"/>
        <end position="285"/>
    </location>
</feature>
<feature type="transmembrane region" description="Helical" evidence="7">
    <location>
        <begin position="179"/>
        <end position="200"/>
    </location>
</feature>
<evidence type="ECO:0000256" key="3">
    <source>
        <dbReference type="ARBA" id="ARBA00022475"/>
    </source>
</evidence>